<dbReference type="RefSeq" id="WP_210055967.1">
    <property type="nucleotide sequence ID" value="NZ_BAAAMH010000003.1"/>
</dbReference>
<evidence type="ECO:0000256" key="3">
    <source>
        <dbReference type="ARBA" id="ARBA00022475"/>
    </source>
</evidence>
<keyword evidence="5 7" id="KW-1133">Transmembrane helix</keyword>
<feature type="transmembrane region" description="Helical" evidence="7">
    <location>
        <begin position="178"/>
        <end position="200"/>
    </location>
</feature>
<keyword evidence="3" id="KW-1003">Cell membrane</keyword>
<keyword evidence="4 7" id="KW-0812">Transmembrane</keyword>
<comment type="caution">
    <text evidence="8">The sequence shown here is derived from an EMBL/GenBank/DDBJ whole genome shotgun (WGS) entry which is preliminary data.</text>
</comment>
<evidence type="ECO:0000313" key="8">
    <source>
        <dbReference type="EMBL" id="MBP2417428.1"/>
    </source>
</evidence>
<proteinExistence type="inferred from homology"/>
<evidence type="ECO:0000256" key="1">
    <source>
        <dbReference type="ARBA" id="ARBA00004651"/>
    </source>
</evidence>
<feature type="transmembrane region" description="Helical" evidence="7">
    <location>
        <begin position="295"/>
        <end position="320"/>
    </location>
</feature>
<evidence type="ECO:0000256" key="7">
    <source>
        <dbReference type="SAM" id="Phobius"/>
    </source>
</evidence>
<dbReference type="PANTHER" id="PTHR43299:SF1">
    <property type="entry name" value="UPF0718 PROTEIN YRAQ"/>
    <property type="match status" value="1"/>
</dbReference>
<feature type="transmembrane region" description="Helical" evidence="7">
    <location>
        <begin position="43"/>
        <end position="61"/>
    </location>
</feature>
<name>A0ABS4Z8Q8_9ACTN</name>
<keyword evidence="9" id="KW-1185">Reference proteome</keyword>
<dbReference type="Proteomes" id="UP000758168">
    <property type="component" value="Unassembled WGS sequence"/>
</dbReference>
<gene>
    <name evidence="8" type="ORF">JOF54_002350</name>
</gene>
<keyword evidence="6 7" id="KW-0472">Membrane</keyword>
<comment type="similarity">
    <text evidence="2">Belongs to the UPF0718 family.</text>
</comment>
<protein>
    <submittedName>
        <fullName evidence="8">Uncharacterized membrane protein YraQ (UPF0718 family)</fullName>
    </submittedName>
</protein>
<feature type="transmembrane region" description="Helical" evidence="7">
    <location>
        <begin position="73"/>
        <end position="95"/>
    </location>
</feature>
<evidence type="ECO:0000256" key="6">
    <source>
        <dbReference type="ARBA" id="ARBA00023136"/>
    </source>
</evidence>
<dbReference type="Pfam" id="PF03773">
    <property type="entry name" value="ArsP_1"/>
    <property type="match status" value="1"/>
</dbReference>
<accession>A0ABS4Z8Q8</accession>
<sequence>MSTTVDRGAGTGRLRPLVLTALALALGVVGLTWAKWLPYTDRVLGLVGSAAWEGTSVLLAGEGRPPLERAWDFTLVYSGAVWKALAVALVVAASVDVLVPRSWLLRVLGRRTPLGGSVAGGLAALPGMMCTCCTAPLAVTMRRAGVPTSAALAFWLGNPVLNPAVLVFLALLAPWPWVLVRVVLGLVLVVGVSALLGVLVERRAARLPAGADRAVEQALADPEPTPGLRELPGRWLRSFGGLALVLVPEYFVVVFLVGLVGAPLSRLFGHGGLLTVLVAAAVAALLVLPTGGEIPILLGLAAAGASAGVLGALLIALPALSLPSMIMVGRALTWRVTLAAGAATVVVALLAGGLLTAIR</sequence>
<evidence type="ECO:0000256" key="2">
    <source>
        <dbReference type="ARBA" id="ARBA00006386"/>
    </source>
</evidence>
<dbReference type="PANTHER" id="PTHR43299">
    <property type="entry name" value="UPF0718 PROTEIN YRAQ"/>
    <property type="match status" value="1"/>
</dbReference>
<reference evidence="8 9" key="1">
    <citation type="submission" date="2021-03" db="EMBL/GenBank/DDBJ databases">
        <title>Sequencing the genomes of 1000 actinobacteria strains.</title>
        <authorList>
            <person name="Klenk H.-P."/>
        </authorList>
    </citation>
    <scope>NUCLEOTIDE SEQUENCE [LARGE SCALE GENOMIC DNA]</scope>
    <source>
        <strain evidence="8 9">DSM 12936</strain>
    </source>
</reference>
<dbReference type="EMBL" id="JAGIOB010000001">
    <property type="protein sequence ID" value="MBP2417428.1"/>
    <property type="molecule type" value="Genomic_DNA"/>
</dbReference>
<comment type="subcellular location">
    <subcellularLocation>
        <location evidence="1">Cell membrane</location>
        <topology evidence="1">Multi-pass membrane protein</topology>
    </subcellularLocation>
</comment>
<feature type="transmembrane region" description="Helical" evidence="7">
    <location>
        <begin position="115"/>
        <end position="139"/>
    </location>
</feature>
<dbReference type="InterPro" id="IPR005524">
    <property type="entry name" value="DUF318"/>
</dbReference>
<feature type="transmembrane region" description="Helical" evidence="7">
    <location>
        <begin position="332"/>
        <end position="358"/>
    </location>
</feature>
<feature type="transmembrane region" description="Helical" evidence="7">
    <location>
        <begin position="151"/>
        <end position="172"/>
    </location>
</feature>
<feature type="transmembrane region" description="Helical" evidence="7">
    <location>
        <begin position="267"/>
        <end position="288"/>
    </location>
</feature>
<feature type="transmembrane region" description="Helical" evidence="7">
    <location>
        <begin position="239"/>
        <end position="261"/>
    </location>
</feature>
<feature type="transmembrane region" description="Helical" evidence="7">
    <location>
        <begin position="17"/>
        <end position="37"/>
    </location>
</feature>
<evidence type="ECO:0000313" key="9">
    <source>
        <dbReference type="Proteomes" id="UP000758168"/>
    </source>
</evidence>
<evidence type="ECO:0000256" key="5">
    <source>
        <dbReference type="ARBA" id="ARBA00022989"/>
    </source>
</evidence>
<organism evidence="8 9">
    <name type="scientific">Microlunatus capsulatus</name>
    <dbReference type="NCBI Taxonomy" id="99117"/>
    <lineage>
        <taxon>Bacteria</taxon>
        <taxon>Bacillati</taxon>
        <taxon>Actinomycetota</taxon>
        <taxon>Actinomycetes</taxon>
        <taxon>Propionibacteriales</taxon>
        <taxon>Propionibacteriaceae</taxon>
        <taxon>Microlunatus</taxon>
    </lineage>
</organism>
<evidence type="ECO:0000256" key="4">
    <source>
        <dbReference type="ARBA" id="ARBA00022692"/>
    </source>
</evidence>